<evidence type="ECO:0000256" key="5">
    <source>
        <dbReference type="ARBA" id="ARBA00022989"/>
    </source>
</evidence>
<keyword evidence="5 8" id="KW-1133">Transmembrane helix</keyword>
<dbReference type="STRING" id="50376.A0A517LP57"/>
<feature type="transmembrane region" description="Helical" evidence="8">
    <location>
        <begin position="402"/>
        <end position="423"/>
    </location>
</feature>
<evidence type="ECO:0000256" key="1">
    <source>
        <dbReference type="ARBA" id="ARBA00004141"/>
    </source>
</evidence>
<dbReference type="GO" id="GO:0055085">
    <property type="term" value="P:transmembrane transport"/>
    <property type="evidence" value="ECO:0007669"/>
    <property type="project" value="TreeGrafter"/>
</dbReference>
<feature type="region of interest" description="Disordered" evidence="7">
    <location>
        <begin position="631"/>
        <end position="651"/>
    </location>
</feature>
<dbReference type="OrthoDB" id="5212126at2759"/>
<dbReference type="SMART" id="SM01320">
    <property type="entry name" value="TRP_N"/>
    <property type="match status" value="1"/>
</dbReference>
<feature type="chain" id="PRO_5022067906" description="ML-like domain-containing protein" evidence="9">
    <location>
        <begin position="23"/>
        <end position="702"/>
    </location>
</feature>
<reference evidence="11 12" key="1">
    <citation type="submission" date="2019-07" db="EMBL/GenBank/DDBJ databases">
        <title>Finished genome of Venturia effusa.</title>
        <authorList>
            <person name="Young C.A."/>
            <person name="Cox M.P."/>
            <person name="Ganley A.R.D."/>
            <person name="David W.J."/>
        </authorList>
    </citation>
    <scope>NUCLEOTIDE SEQUENCE [LARGE SCALE GENOMIC DNA]</scope>
    <source>
        <strain evidence="12">albino</strain>
    </source>
</reference>
<feature type="transmembrane region" description="Helical" evidence="8">
    <location>
        <begin position="323"/>
        <end position="347"/>
    </location>
</feature>
<feature type="transmembrane region" description="Helical" evidence="8">
    <location>
        <begin position="170"/>
        <end position="189"/>
    </location>
</feature>
<dbReference type="PANTHER" id="PTHR31145">
    <property type="entry name" value="INTEGRAL MEMBRANE PROTEIN (AFU_ORTHOLOGUE AFUA_7G01610)"/>
    <property type="match status" value="1"/>
</dbReference>
<keyword evidence="12" id="KW-1185">Reference proteome</keyword>
<dbReference type="InterPro" id="IPR040241">
    <property type="entry name" value="TRP_Flc/Pkd2-like"/>
</dbReference>
<feature type="transmembrane region" description="Helical" evidence="8">
    <location>
        <begin position="548"/>
        <end position="572"/>
    </location>
</feature>
<feature type="signal peptide" evidence="9">
    <location>
        <begin position="1"/>
        <end position="22"/>
    </location>
</feature>
<evidence type="ECO:0000256" key="4">
    <source>
        <dbReference type="ARBA" id="ARBA00022729"/>
    </source>
</evidence>
<dbReference type="GO" id="GO:0009272">
    <property type="term" value="P:fungal-type cell wall biogenesis"/>
    <property type="evidence" value="ECO:0007669"/>
    <property type="project" value="TreeGrafter"/>
</dbReference>
<evidence type="ECO:0000256" key="2">
    <source>
        <dbReference type="ARBA" id="ARBA00010642"/>
    </source>
</evidence>
<sequence>MFSPWRLVLLTIACLNISEVFGTRLFESSSLNSCMQNSSFTTSLFRVTFTPDNSSLSFDINGYSLQSAKVIIGFTVYGYGYKVVDQKRIDPCSGDSKELKGLCPMPAAPIQILGNSPISSDELKKIPNAIYYIPDLDGKVIVWINSTETGLPLACVTAELGNGKTVYQKGVAWAIAVVVLLGLIFSAVASGGGHSTTAAHLAANALALFGYFQAQALIGMTSVAMPPIVRSWTQNFQWSMGIIRVKFLQKMATWYLRSTGGKPSTYLSGLSTTSVQVQKRSLYRRTNAQMAVAENLKHLTVKGIERVGFVSKIELTNIFFTSYLFFCIFVILTVIAVVLFKAILELLHKVQAIKPERFQDFRIGWKVMLKGILFRIVLITFPQIIVLGFWELTRRDSPAETALAVCTILTVLALLSWGAFNVWNRARRSIALHKNPAYILFSDAAILNKWGFLYVQFKATMYYFIVVTLLHILTKALFIAFGQKHGTVQAVGLLILELIFLIAICIMRPFMDKKTNGVNISIAVMNFLNVILLLFFSNMFGMPPLAIGVMGVLFFILNAVFSLVLLVMVIWASVSAILSKNPDNRYQPARDDRGSFIKSSSKHNLNDELDALGATARGDAARSNMSLIKGGEGKLHKPRIPLDDESEESGRTLLDDGLRYKKEGSAIRESHLPLMAGGFDSPARTESPAQLSEGPWKRGIGY</sequence>
<dbReference type="InterPro" id="IPR010308">
    <property type="entry name" value="TRP_C"/>
</dbReference>
<evidence type="ECO:0000259" key="10">
    <source>
        <dbReference type="SMART" id="SM01320"/>
    </source>
</evidence>
<evidence type="ECO:0000256" key="8">
    <source>
        <dbReference type="SAM" id="Phobius"/>
    </source>
</evidence>
<dbReference type="Pfam" id="PF14558">
    <property type="entry name" value="TRP_N"/>
    <property type="match status" value="1"/>
</dbReference>
<feature type="domain" description="ML-like" evidence="10">
    <location>
        <begin position="24"/>
        <end position="167"/>
    </location>
</feature>
<dbReference type="PANTHER" id="PTHR31145:SF2">
    <property type="entry name" value="FLAVIN CARRIER PROTEIN 2"/>
    <property type="match status" value="1"/>
</dbReference>
<dbReference type="AlphaFoldDB" id="A0A517LP57"/>
<name>A0A517LP57_9PEZI</name>
<feature type="transmembrane region" description="Helical" evidence="8">
    <location>
        <begin position="493"/>
        <end position="511"/>
    </location>
</feature>
<dbReference type="InterPro" id="IPR032800">
    <property type="entry name" value="TRP_N"/>
</dbReference>
<dbReference type="GO" id="GO:0016020">
    <property type="term" value="C:membrane"/>
    <property type="evidence" value="ECO:0007669"/>
    <property type="project" value="UniProtKB-SubCell"/>
</dbReference>
<feature type="region of interest" description="Disordered" evidence="7">
    <location>
        <begin position="679"/>
        <end position="702"/>
    </location>
</feature>
<feature type="transmembrane region" description="Helical" evidence="8">
    <location>
        <begin position="201"/>
        <end position="225"/>
    </location>
</feature>
<dbReference type="Proteomes" id="UP000316270">
    <property type="component" value="Chromosome 17"/>
</dbReference>
<keyword evidence="3 8" id="KW-0812">Transmembrane</keyword>
<evidence type="ECO:0000256" key="3">
    <source>
        <dbReference type="ARBA" id="ARBA00022692"/>
    </source>
</evidence>
<feature type="transmembrane region" description="Helical" evidence="8">
    <location>
        <begin position="517"/>
        <end position="536"/>
    </location>
</feature>
<protein>
    <recommendedName>
        <fullName evidence="10">ML-like domain-containing protein</fullName>
    </recommendedName>
</protein>
<comment type="similarity">
    <text evidence="2">Belongs to the transient receptor potential (TRP) ion channel family.</text>
</comment>
<evidence type="ECO:0000313" key="12">
    <source>
        <dbReference type="Proteomes" id="UP000316270"/>
    </source>
</evidence>
<accession>A0A517LP57</accession>
<comment type="subcellular location">
    <subcellularLocation>
        <location evidence="1">Membrane</location>
        <topology evidence="1">Multi-pass membrane protein</topology>
    </subcellularLocation>
</comment>
<organism evidence="11 12">
    <name type="scientific">Venturia effusa</name>
    <dbReference type="NCBI Taxonomy" id="50376"/>
    <lineage>
        <taxon>Eukaryota</taxon>
        <taxon>Fungi</taxon>
        <taxon>Dikarya</taxon>
        <taxon>Ascomycota</taxon>
        <taxon>Pezizomycotina</taxon>
        <taxon>Dothideomycetes</taxon>
        <taxon>Pleosporomycetidae</taxon>
        <taxon>Venturiales</taxon>
        <taxon>Venturiaceae</taxon>
        <taxon>Venturia</taxon>
    </lineage>
</organism>
<keyword evidence="6 8" id="KW-0472">Membrane</keyword>
<dbReference type="Pfam" id="PF06011">
    <property type="entry name" value="TRP"/>
    <property type="match status" value="1"/>
</dbReference>
<dbReference type="EMBL" id="CP042201">
    <property type="protein sequence ID" value="QDS77434.1"/>
    <property type="molecule type" value="Genomic_DNA"/>
</dbReference>
<gene>
    <name evidence="11" type="ORF">FKW77_006680</name>
</gene>
<evidence type="ECO:0000313" key="11">
    <source>
        <dbReference type="EMBL" id="QDS77434.1"/>
    </source>
</evidence>
<keyword evidence="4 9" id="KW-0732">Signal</keyword>
<evidence type="ECO:0000256" key="6">
    <source>
        <dbReference type="ARBA" id="ARBA00023136"/>
    </source>
</evidence>
<feature type="transmembrane region" description="Helical" evidence="8">
    <location>
        <begin position="367"/>
        <end position="390"/>
    </location>
</feature>
<evidence type="ECO:0000256" key="9">
    <source>
        <dbReference type="SAM" id="SignalP"/>
    </source>
</evidence>
<feature type="transmembrane region" description="Helical" evidence="8">
    <location>
        <begin position="461"/>
        <end position="481"/>
    </location>
</feature>
<proteinExistence type="inferred from homology"/>
<evidence type="ECO:0000256" key="7">
    <source>
        <dbReference type="SAM" id="MobiDB-lite"/>
    </source>
</evidence>